<evidence type="ECO:0000313" key="2">
    <source>
        <dbReference type="EMBL" id="RDU73606.1"/>
    </source>
</evidence>
<dbReference type="Proteomes" id="UP000256695">
    <property type="component" value="Unassembled WGS sequence"/>
</dbReference>
<keyword evidence="3" id="KW-1185">Reference proteome</keyword>
<name>A0A3D8J928_9HELI</name>
<dbReference type="OrthoDB" id="323926at2"/>
<dbReference type="Gene3D" id="3.40.50.1110">
    <property type="entry name" value="SGNH hydrolase"/>
    <property type="match status" value="1"/>
</dbReference>
<evidence type="ECO:0000313" key="3">
    <source>
        <dbReference type="Proteomes" id="UP000256695"/>
    </source>
</evidence>
<dbReference type="InterPro" id="IPR049369">
    <property type="entry name" value="BF1531-like_N"/>
</dbReference>
<dbReference type="AlphaFoldDB" id="A0A3D8J928"/>
<protein>
    <submittedName>
        <fullName evidence="2">Haloacid dehalogenase</fullName>
    </submittedName>
</protein>
<dbReference type="GO" id="GO:0016788">
    <property type="term" value="F:hydrolase activity, acting on ester bonds"/>
    <property type="evidence" value="ECO:0007669"/>
    <property type="project" value="UniProtKB-ARBA"/>
</dbReference>
<dbReference type="InterPro" id="IPR010037">
    <property type="entry name" value="FkbH_domain"/>
</dbReference>
<accession>A0A3D8J928</accession>
<organism evidence="2 3">
    <name type="scientific">Helicobacter anseris</name>
    <dbReference type="NCBI Taxonomy" id="375926"/>
    <lineage>
        <taxon>Bacteria</taxon>
        <taxon>Pseudomonadati</taxon>
        <taxon>Campylobacterota</taxon>
        <taxon>Epsilonproteobacteria</taxon>
        <taxon>Campylobacterales</taxon>
        <taxon>Helicobacteraceae</taxon>
        <taxon>Helicobacter</taxon>
    </lineage>
</organism>
<dbReference type="NCBIfam" id="TIGR01686">
    <property type="entry name" value="FkbH"/>
    <property type="match status" value="1"/>
</dbReference>
<gene>
    <name evidence="2" type="ORF">CQA57_04710</name>
</gene>
<dbReference type="Gene3D" id="3.40.50.1000">
    <property type="entry name" value="HAD superfamily/HAD-like"/>
    <property type="match status" value="1"/>
</dbReference>
<dbReference type="RefSeq" id="WP_115579078.1">
    <property type="nucleotide sequence ID" value="NZ_NXLX01000009.1"/>
</dbReference>
<dbReference type="InterPro" id="IPR036412">
    <property type="entry name" value="HAD-like_sf"/>
</dbReference>
<dbReference type="SUPFAM" id="SSF56784">
    <property type="entry name" value="HAD-like"/>
    <property type="match status" value="1"/>
</dbReference>
<reference evidence="2 3" key="1">
    <citation type="submission" date="2018-04" db="EMBL/GenBank/DDBJ databases">
        <title>Novel Campyloabacter and Helicobacter Species and Strains.</title>
        <authorList>
            <person name="Mannion A.J."/>
            <person name="Shen Z."/>
            <person name="Fox J.G."/>
        </authorList>
    </citation>
    <scope>NUCLEOTIDE SEQUENCE [LARGE SCALE GENOMIC DNA]</scope>
    <source>
        <strain evidence="2 3">MIT 04-9362</strain>
    </source>
</reference>
<dbReference type="InterPro" id="IPR010033">
    <property type="entry name" value="HAD_SF_ppase_IIIC"/>
</dbReference>
<feature type="domain" description="BF1531-like N-terminal" evidence="1">
    <location>
        <begin position="36"/>
        <end position="212"/>
    </location>
</feature>
<proteinExistence type="predicted"/>
<dbReference type="Pfam" id="PF21211">
    <property type="entry name" value="FkbH_N"/>
    <property type="match status" value="1"/>
</dbReference>
<dbReference type="EMBL" id="NXLX01000009">
    <property type="protein sequence ID" value="RDU73606.1"/>
    <property type="molecule type" value="Genomic_DNA"/>
</dbReference>
<dbReference type="NCBIfam" id="TIGR01681">
    <property type="entry name" value="HAD-SF-IIIC"/>
    <property type="match status" value="1"/>
</dbReference>
<dbReference type="InterPro" id="IPR023214">
    <property type="entry name" value="HAD_sf"/>
</dbReference>
<dbReference type="InterPro" id="IPR036514">
    <property type="entry name" value="SGNH_hydro_sf"/>
</dbReference>
<comment type="caution">
    <text evidence="2">The sequence shown here is derived from an EMBL/GenBank/DDBJ whole genome shotgun (WGS) entry which is preliminary data.</text>
</comment>
<sequence length="586" mass="67427">MQFSFPLDYDFILRKKRSLKRELLNKDLNFLKKRIAILGGSTTAEIKDILEIFLLDLGILPTFYESEFNKYYEDAVFGNEELNDFKPDLIYIHTSFVNLKLPILNLQNMQKSLDDEISKIKEIWKSLERFNCCIIQNNFELPNTRLLGNLDGLQGRVFFIRELNYKISQLMQSSSNIFLHDINYLSAMIGIEKWFDKKLFYQAKYAMSMEGIVELSFSLSHLIGAIFGKSKKALVLDLDNTCWGGVIGDDGIGGIAIGDETALGESYSAFQQYVLELKQRGIILSVCSKNEFNNAKEGFSHPRSVLKYDDFACFIANWELKNQNIQTIAKNLNIGEDSLVFIDDNPSEREVVSLTLPQVAVPNVGSDVIDFIAHIDRNYYFETIGISSDDLERSAYYLQNSKRQMEQSSFKDYSDFLKSLQMKAEILPFSAIYLDRITQLINKTNQFNCTTKRYDLASIEQISKSDEYITLYGKLIDKYGDNGLIAISIGRLEKDVCHIDLWLMSCRVLKRNMEYAMLDEFIRIAKTKEARKIIGYYIKSAKNNMVARLYGDFGFKLIEEDENGSIWELDIVEYKNKNLLIGVNCG</sequence>
<evidence type="ECO:0000259" key="1">
    <source>
        <dbReference type="Pfam" id="PF21211"/>
    </source>
</evidence>